<evidence type="ECO:0000256" key="6">
    <source>
        <dbReference type="ARBA" id="ARBA00023277"/>
    </source>
</evidence>
<keyword evidence="5 9" id="KW-0378">Hydrolase</keyword>
<dbReference type="PANTHER" id="PTHR31490:SF88">
    <property type="entry name" value="BETA-XYLANASE"/>
    <property type="match status" value="1"/>
</dbReference>
<evidence type="ECO:0000313" key="12">
    <source>
        <dbReference type="Proteomes" id="UP000620156"/>
    </source>
</evidence>
<evidence type="ECO:0000256" key="5">
    <source>
        <dbReference type="ARBA" id="ARBA00022801"/>
    </source>
</evidence>
<protein>
    <recommendedName>
        <fullName evidence="9">Beta-xylanase</fullName>
        <ecNumber evidence="9">3.2.1.8</ecNumber>
    </recommendedName>
</protein>
<keyword evidence="6 9" id="KW-0119">Carbohydrate metabolism</keyword>
<dbReference type="AlphaFoldDB" id="A0A918BEE3"/>
<evidence type="ECO:0000256" key="2">
    <source>
        <dbReference type="ARBA" id="ARBA00007495"/>
    </source>
</evidence>
<keyword evidence="4" id="KW-0732">Signal</keyword>
<dbReference type="EMBL" id="BMQK01000006">
    <property type="protein sequence ID" value="GGQ60898.1"/>
    <property type="molecule type" value="Genomic_DNA"/>
</dbReference>
<accession>A0A918BEE3</accession>
<sequence>MWLRAAMPSEDGLRYGVLLFMRFRKGAVIAVVCALVAGVSGDRAGTSVPAGGPVEDLLNGRDWAHFAGGKPTHAGVRITPLDRRITRQDGTGGQPNPPVNLRGPHMVFRGDVRIEAGLRRTDDTDAYLHLYGETPVIYDEWRYERRGVRIGVVGGRLRIDRWDGDSDRPAMTRTFGSGLGLEVRLAVEVRANRLVLEADGRVVGTVPARDVFGSGRIWFGADAGARGKGWTLSDLHARSLGRGRMSVVDAPGLRVPRSSDAMRDLAAVLPRPIRMGTALAAGPLLTDSAYRRTAGEEFSMLTPENDFKPQFVQPRRGVFAFAEGDVLVDFAEANRMKVHAHTLVWFEALPAWMRAEMTHGQRRRVMVEHIRAVAGHFRGKVAEWDVVNEPMSDEDEDYSNGNRGVRPQLWFEAMGEQYIDIAFHAAREADPHAVLYLNEYGVEEDGPRWDALYALLIRLKERGVPIDGVGFQDHEYAVGDRTDPEVFRRKVRALAGLGLKARVSEADVLVDEDEEDVQARQLAGKLAVCGEEPNCTSFSTWGFTDKYGSTADLRHYPPSPGNALPWDATYEAKPAYWALRDVLDDARRSGTG</sequence>
<dbReference type="InterPro" id="IPR044846">
    <property type="entry name" value="GH10"/>
</dbReference>
<dbReference type="InterPro" id="IPR001000">
    <property type="entry name" value="GH10_dom"/>
</dbReference>
<organism evidence="11 12">
    <name type="scientific">Streptomyces ruber</name>
    <dbReference type="NCBI Taxonomy" id="83378"/>
    <lineage>
        <taxon>Bacteria</taxon>
        <taxon>Bacillati</taxon>
        <taxon>Actinomycetota</taxon>
        <taxon>Actinomycetes</taxon>
        <taxon>Kitasatosporales</taxon>
        <taxon>Streptomycetaceae</taxon>
        <taxon>Streptomyces</taxon>
    </lineage>
</organism>
<evidence type="ECO:0000259" key="10">
    <source>
        <dbReference type="PROSITE" id="PS51760"/>
    </source>
</evidence>
<keyword evidence="7 9" id="KW-0326">Glycosidase</keyword>
<dbReference type="PANTHER" id="PTHR31490">
    <property type="entry name" value="GLYCOSYL HYDROLASE"/>
    <property type="match status" value="1"/>
</dbReference>
<dbReference type="Proteomes" id="UP000620156">
    <property type="component" value="Unassembled WGS sequence"/>
</dbReference>
<evidence type="ECO:0000256" key="4">
    <source>
        <dbReference type="ARBA" id="ARBA00022729"/>
    </source>
</evidence>
<feature type="domain" description="GH10" evidence="10">
    <location>
        <begin position="259"/>
        <end position="582"/>
    </location>
</feature>
<proteinExistence type="inferred from homology"/>
<keyword evidence="12" id="KW-1185">Reference proteome</keyword>
<dbReference type="PROSITE" id="PS51760">
    <property type="entry name" value="GH10_2"/>
    <property type="match status" value="1"/>
</dbReference>
<dbReference type="Gene3D" id="3.20.20.80">
    <property type="entry name" value="Glycosidases"/>
    <property type="match status" value="1"/>
</dbReference>
<evidence type="ECO:0000256" key="9">
    <source>
        <dbReference type="RuleBase" id="RU361174"/>
    </source>
</evidence>
<dbReference type="SUPFAM" id="SSF51445">
    <property type="entry name" value="(Trans)glycosidases"/>
    <property type="match status" value="1"/>
</dbReference>
<dbReference type="PRINTS" id="PR00134">
    <property type="entry name" value="GLHYDRLASE10"/>
</dbReference>
<dbReference type="Pfam" id="PF00331">
    <property type="entry name" value="Glyco_hydro_10"/>
    <property type="match status" value="1"/>
</dbReference>
<comment type="caution">
    <text evidence="11">The sequence shown here is derived from an EMBL/GenBank/DDBJ whole genome shotgun (WGS) entry which is preliminary data.</text>
</comment>
<reference evidence="11" key="2">
    <citation type="submission" date="2020-09" db="EMBL/GenBank/DDBJ databases">
        <authorList>
            <person name="Sun Q."/>
            <person name="Ohkuma M."/>
        </authorList>
    </citation>
    <scope>NUCLEOTIDE SEQUENCE</scope>
    <source>
        <strain evidence="11">JCM 3131</strain>
    </source>
</reference>
<keyword evidence="8 9" id="KW-0624">Polysaccharide degradation</keyword>
<name>A0A918BEE3_9ACTN</name>
<reference evidence="11" key="1">
    <citation type="journal article" date="2014" name="Int. J. Syst. Evol. Microbiol.">
        <title>Complete genome sequence of Corynebacterium casei LMG S-19264T (=DSM 44701T), isolated from a smear-ripened cheese.</title>
        <authorList>
            <consortium name="US DOE Joint Genome Institute (JGI-PGF)"/>
            <person name="Walter F."/>
            <person name="Albersmeier A."/>
            <person name="Kalinowski J."/>
            <person name="Ruckert C."/>
        </authorList>
    </citation>
    <scope>NUCLEOTIDE SEQUENCE</scope>
    <source>
        <strain evidence="11">JCM 3131</strain>
    </source>
</reference>
<keyword evidence="3" id="KW-0858">Xylan degradation</keyword>
<comment type="catalytic activity">
    <reaction evidence="1 9">
        <text>Endohydrolysis of (1-&gt;4)-beta-D-xylosidic linkages in xylans.</text>
        <dbReference type="EC" id="3.2.1.8"/>
    </reaction>
</comment>
<dbReference type="EC" id="3.2.1.8" evidence="9"/>
<evidence type="ECO:0000256" key="7">
    <source>
        <dbReference type="ARBA" id="ARBA00023295"/>
    </source>
</evidence>
<comment type="similarity">
    <text evidence="2 9">Belongs to the glycosyl hydrolase 10 (cellulase F) family.</text>
</comment>
<dbReference type="GO" id="GO:0045493">
    <property type="term" value="P:xylan catabolic process"/>
    <property type="evidence" value="ECO:0007669"/>
    <property type="project" value="UniProtKB-KW"/>
</dbReference>
<evidence type="ECO:0000256" key="1">
    <source>
        <dbReference type="ARBA" id="ARBA00000681"/>
    </source>
</evidence>
<dbReference type="InterPro" id="IPR017853">
    <property type="entry name" value="GH"/>
</dbReference>
<dbReference type="GO" id="GO:0031176">
    <property type="term" value="F:endo-1,4-beta-xylanase activity"/>
    <property type="evidence" value="ECO:0007669"/>
    <property type="project" value="UniProtKB-EC"/>
</dbReference>
<evidence type="ECO:0000313" key="11">
    <source>
        <dbReference type="EMBL" id="GGQ60898.1"/>
    </source>
</evidence>
<gene>
    <name evidence="11" type="primary">xynA</name>
    <name evidence="11" type="ORF">GCM10010145_33780</name>
</gene>
<evidence type="ECO:0000256" key="8">
    <source>
        <dbReference type="ARBA" id="ARBA00023326"/>
    </source>
</evidence>
<evidence type="ECO:0000256" key="3">
    <source>
        <dbReference type="ARBA" id="ARBA00022651"/>
    </source>
</evidence>
<dbReference type="SMART" id="SM00633">
    <property type="entry name" value="Glyco_10"/>
    <property type="match status" value="1"/>
</dbReference>